<dbReference type="PRINTS" id="PR00081">
    <property type="entry name" value="GDHRDH"/>
</dbReference>
<dbReference type="SUPFAM" id="SSF51735">
    <property type="entry name" value="NAD(P)-binding Rossmann-fold domains"/>
    <property type="match status" value="1"/>
</dbReference>
<dbReference type="PANTHER" id="PTHR24321">
    <property type="entry name" value="DEHYDROGENASES, SHORT CHAIN"/>
    <property type="match status" value="1"/>
</dbReference>
<dbReference type="EMBL" id="FOUR01000009">
    <property type="protein sequence ID" value="SFN50247.1"/>
    <property type="molecule type" value="Genomic_DNA"/>
</dbReference>
<dbReference type="RefSeq" id="WP_092006107.1">
    <property type="nucleotide sequence ID" value="NZ_FOUR01000009.1"/>
</dbReference>
<dbReference type="InterPro" id="IPR036291">
    <property type="entry name" value="NAD(P)-bd_dom_sf"/>
</dbReference>
<evidence type="ECO:0000256" key="1">
    <source>
        <dbReference type="ARBA" id="ARBA00006484"/>
    </source>
</evidence>
<protein>
    <submittedName>
        <fullName evidence="3">NAD(P)-dependent dehydrogenase, short-chain alcohol dehydrogenase family</fullName>
    </submittedName>
</protein>
<dbReference type="GO" id="GO:0016491">
    <property type="term" value="F:oxidoreductase activity"/>
    <property type="evidence" value="ECO:0007669"/>
    <property type="project" value="UniProtKB-KW"/>
</dbReference>
<dbReference type="FunFam" id="3.40.50.720:FF:000084">
    <property type="entry name" value="Short-chain dehydrogenase reductase"/>
    <property type="match status" value="1"/>
</dbReference>
<reference evidence="4" key="1">
    <citation type="submission" date="2016-10" db="EMBL/GenBank/DDBJ databases">
        <authorList>
            <person name="Varghese N."/>
            <person name="Submissions S."/>
        </authorList>
    </citation>
    <scope>NUCLEOTIDE SEQUENCE [LARGE SCALE GENOMIC DNA]</scope>
    <source>
        <strain evidence="4">CGMCC 1.6775</strain>
    </source>
</reference>
<dbReference type="Proteomes" id="UP000199339">
    <property type="component" value="Unassembled WGS sequence"/>
</dbReference>
<gene>
    <name evidence="3" type="ORF">SAMN04487961_3246</name>
</gene>
<dbReference type="Pfam" id="PF13561">
    <property type="entry name" value="adh_short_C2"/>
    <property type="match status" value="1"/>
</dbReference>
<organism evidence="3 4">
    <name type="scientific">Marinobacter pelagius</name>
    <dbReference type="NCBI Taxonomy" id="379482"/>
    <lineage>
        <taxon>Bacteria</taxon>
        <taxon>Pseudomonadati</taxon>
        <taxon>Pseudomonadota</taxon>
        <taxon>Gammaproteobacteria</taxon>
        <taxon>Pseudomonadales</taxon>
        <taxon>Marinobacteraceae</taxon>
        <taxon>Marinobacter</taxon>
    </lineage>
</organism>
<keyword evidence="4" id="KW-1185">Reference proteome</keyword>
<dbReference type="InterPro" id="IPR002347">
    <property type="entry name" value="SDR_fam"/>
</dbReference>
<comment type="similarity">
    <text evidence="1">Belongs to the short-chain dehydrogenases/reductases (SDR) family.</text>
</comment>
<dbReference type="NCBIfam" id="NF005559">
    <property type="entry name" value="PRK07231.1"/>
    <property type="match status" value="1"/>
</dbReference>
<dbReference type="Gene3D" id="3.40.50.720">
    <property type="entry name" value="NAD(P)-binding Rossmann-like Domain"/>
    <property type="match status" value="1"/>
</dbReference>
<evidence type="ECO:0000256" key="2">
    <source>
        <dbReference type="ARBA" id="ARBA00023002"/>
    </source>
</evidence>
<evidence type="ECO:0000313" key="3">
    <source>
        <dbReference type="EMBL" id="SFN50247.1"/>
    </source>
</evidence>
<dbReference type="AlphaFoldDB" id="A0A1I4ZJA7"/>
<dbReference type="PANTHER" id="PTHR24321:SF8">
    <property type="entry name" value="ESTRADIOL 17-BETA-DEHYDROGENASE 8-RELATED"/>
    <property type="match status" value="1"/>
</dbReference>
<name>A0A1I4ZJA7_9GAMM</name>
<accession>A0A1I4ZJA7</accession>
<dbReference type="PRINTS" id="PR00080">
    <property type="entry name" value="SDRFAMILY"/>
</dbReference>
<keyword evidence="2" id="KW-0560">Oxidoreductase</keyword>
<dbReference type="OrthoDB" id="9787298at2"/>
<proteinExistence type="inferred from homology"/>
<sequence length="256" mass="27346">MDRLKGKVAVITGGSHGIGAAAVTRMVEEGAAVAILDCLDDEGNALVKKLSGEGHQVAYWHCDVGDEENVKTAINEAADKFGHIDVLVNNAGISGPNKPTHELTEEEWDLVQRVNVKGVFFCTKHVIPHMKKAGRGSIINMSSIYGLVSAPDIPPYHASKGAVRLMTKTDAMLYAPDNIRANSIHPGFIWTPMVEGHLKTTGDDLDAAKQATAGLHPLGHMGEPDDIAWGVVFLASEESKFMTGSELVIDGGYTAH</sequence>
<evidence type="ECO:0000313" key="4">
    <source>
        <dbReference type="Proteomes" id="UP000199339"/>
    </source>
</evidence>